<dbReference type="PROSITE" id="PS50929">
    <property type="entry name" value="ABC_TM1F"/>
    <property type="match status" value="1"/>
</dbReference>
<evidence type="ECO:0000256" key="5">
    <source>
        <dbReference type="SAM" id="Phobius"/>
    </source>
</evidence>
<keyword evidence="3 5" id="KW-1133">Transmembrane helix</keyword>
<dbReference type="GO" id="GO:0015421">
    <property type="term" value="F:ABC-type oligopeptide transporter activity"/>
    <property type="evidence" value="ECO:0007669"/>
    <property type="project" value="TreeGrafter"/>
</dbReference>
<keyword evidence="2 5" id="KW-0812">Transmembrane</keyword>
<evidence type="ECO:0000313" key="7">
    <source>
        <dbReference type="EMBL" id="TWI78683.1"/>
    </source>
</evidence>
<dbReference type="GO" id="GO:0005886">
    <property type="term" value="C:plasma membrane"/>
    <property type="evidence" value="ECO:0007669"/>
    <property type="project" value="UniProtKB-SubCell"/>
</dbReference>
<feature type="transmembrane region" description="Helical" evidence="5">
    <location>
        <begin position="36"/>
        <end position="58"/>
    </location>
</feature>
<evidence type="ECO:0000313" key="8">
    <source>
        <dbReference type="Proteomes" id="UP000320593"/>
    </source>
</evidence>
<dbReference type="InterPro" id="IPR039421">
    <property type="entry name" value="Type_1_exporter"/>
</dbReference>
<dbReference type="RefSeq" id="WP_145347752.1">
    <property type="nucleotide sequence ID" value="NZ_SMLY01000034.1"/>
</dbReference>
<evidence type="ECO:0000256" key="1">
    <source>
        <dbReference type="ARBA" id="ARBA00004651"/>
    </source>
</evidence>
<comment type="subcellular location">
    <subcellularLocation>
        <location evidence="1">Cell membrane</location>
        <topology evidence="1">Multi-pass membrane protein</topology>
    </subcellularLocation>
</comment>
<dbReference type="Gene3D" id="3.40.50.300">
    <property type="entry name" value="P-loop containing nucleotide triphosphate hydrolases"/>
    <property type="match status" value="1"/>
</dbReference>
<dbReference type="InterPro" id="IPR011527">
    <property type="entry name" value="ABC1_TM_dom"/>
</dbReference>
<keyword evidence="8" id="KW-1185">Reference proteome</keyword>
<protein>
    <submittedName>
        <fullName evidence="7">ABC-type bacteriocin/lantibiotic exporter with double-glycine peptidase domain</fullName>
    </submittedName>
</protein>
<dbReference type="InterPro" id="IPR027417">
    <property type="entry name" value="P-loop_NTPase"/>
</dbReference>
<proteinExistence type="predicted"/>
<feature type="transmembrane region" description="Helical" evidence="5">
    <location>
        <begin position="234"/>
        <end position="253"/>
    </location>
</feature>
<evidence type="ECO:0000256" key="4">
    <source>
        <dbReference type="ARBA" id="ARBA00023136"/>
    </source>
</evidence>
<reference evidence="7 8" key="1">
    <citation type="submission" date="2019-07" db="EMBL/GenBank/DDBJ databases">
        <title>Genomic Encyclopedia of Archaeal and Bacterial Type Strains, Phase II (KMG-II): from individual species to whole genera.</title>
        <authorList>
            <person name="Goeker M."/>
        </authorList>
    </citation>
    <scope>NUCLEOTIDE SEQUENCE [LARGE SCALE GENOMIC DNA]</scope>
    <source>
        <strain evidence="7 8">ATCC BAA-252</strain>
    </source>
</reference>
<feature type="transmembrane region" description="Helical" evidence="5">
    <location>
        <begin position="120"/>
        <end position="139"/>
    </location>
</feature>
<dbReference type="PANTHER" id="PTHR43394">
    <property type="entry name" value="ATP-DEPENDENT PERMEASE MDL1, MITOCHONDRIAL"/>
    <property type="match status" value="1"/>
</dbReference>
<dbReference type="InterPro" id="IPR036640">
    <property type="entry name" value="ABC1_TM_sf"/>
</dbReference>
<dbReference type="PANTHER" id="PTHR43394:SF1">
    <property type="entry name" value="ATP-BINDING CASSETTE SUB-FAMILY B MEMBER 10, MITOCHONDRIAL"/>
    <property type="match status" value="1"/>
</dbReference>
<dbReference type="Pfam" id="PF00664">
    <property type="entry name" value="ABC_membrane"/>
    <property type="match status" value="1"/>
</dbReference>
<evidence type="ECO:0000256" key="2">
    <source>
        <dbReference type="ARBA" id="ARBA00022692"/>
    </source>
</evidence>
<gene>
    <name evidence="7" type="ORF">JM93_04421</name>
</gene>
<evidence type="ECO:0000256" key="3">
    <source>
        <dbReference type="ARBA" id="ARBA00022989"/>
    </source>
</evidence>
<dbReference type="EMBL" id="VLLF01000019">
    <property type="protein sequence ID" value="TWI78683.1"/>
    <property type="molecule type" value="Genomic_DNA"/>
</dbReference>
<dbReference type="SUPFAM" id="SSF52540">
    <property type="entry name" value="P-loop containing nucleoside triphosphate hydrolases"/>
    <property type="match status" value="1"/>
</dbReference>
<name>A0A562SC77_9HYPH</name>
<organism evidence="7 8">
    <name type="scientific">Roseibium hamelinense</name>
    <dbReference type="NCBI Taxonomy" id="150831"/>
    <lineage>
        <taxon>Bacteria</taxon>
        <taxon>Pseudomonadati</taxon>
        <taxon>Pseudomonadota</taxon>
        <taxon>Alphaproteobacteria</taxon>
        <taxon>Hyphomicrobiales</taxon>
        <taxon>Stappiaceae</taxon>
        <taxon>Roseibium</taxon>
    </lineage>
</organism>
<dbReference type="GO" id="GO:0005524">
    <property type="term" value="F:ATP binding"/>
    <property type="evidence" value="ECO:0007669"/>
    <property type="project" value="InterPro"/>
</dbReference>
<feature type="transmembrane region" description="Helical" evidence="5">
    <location>
        <begin position="145"/>
        <end position="163"/>
    </location>
</feature>
<dbReference type="Proteomes" id="UP000320593">
    <property type="component" value="Unassembled WGS sequence"/>
</dbReference>
<dbReference type="AlphaFoldDB" id="A0A562SC77"/>
<feature type="domain" description="ABC transmembrane type-1" evidence="6">
    <location>
        <begin position="5"/>
        <end position="282"/>
    </location>
</feature>
<dbReference type="SUPFAM" id="SSF90123">
    <property type="entry name" value="ABC transporter transmembrane region"/>
    <property type="match status" value="1"/>
</dbReference>
<evidence type="ECO:0000259" key="6">
    <source>
        <dbReference type="PROSITE" id="PS50929"/>
    </source>
</evidence>
<dbReference type="Gene3D" id="1.20.1560.10">
    <property type="entry name" value="ABC transporter type 1, transmembrane domain"/>
    <property type="match status" value="1"/>
</dbReference>
<accession>A0A562SC77</accession>
<keyword evidence="4 5" id="KW-0472">Membrane</keyword>
<dbReference type="OrthoDB" id="5288404at2"/>
<comment type="caution">
    <text evidence="7">The sequence shown here is derived from an EMBL/GenBank/DDBJ whole genome shotgun (WGS) entry which is preliminary data.</text>
</comment>
<sequence length="530" mass="56432">MTTRLWLIILSLISNALALALPLALIQVYDRILANQAVGTAIVIFSAVALAILLDGIVKYARTATLGRLAAEAEYRLSLKTAEKLLTIDQEKLKEFRPGRIRELFTAINKSNDVLVGQSTLALFDAPFAISFLILVWFLGGPTVLGPLFVLIVFGAFALFCAARQARAGLNLFEASADQASLIMTRREELDQIIERGHLGEFAGNVRHHEKRRAAAQEIAESNLAAALNLSQTGGLATTVSVLGIGSLVVLAGDMTTGGLAACLILGQRGVAGLLGLINALARRQVSASALKSIQSLLSQASASSLEAQVRPTDASVGLRFQVGQETCEAQPGHCLVIRSQYAGQRDRVFQALAQALEQGKGDPRKQVAAVELFTSDGVSVPARDCHVTVCDANPKVFNGTVLENMTAFDTEATDQAMFYSEHIGLSEAIGRLRDGVETPLSPGLGIPFSDGHAKRLMLVRALSGTPQILLLNRPSQYLDAAGTSQLAGLLKSLDGKTTVIAFEGADAFTSQFEEVFELPDLAADREIAA</sequence>